<evidence type="ECO:0000313" key="2">
    <source>
        <dbReference type="Proteomes" id="UP000004061"/>
    </source>
</evidence>
<organism evidence="1 2">
    <name type="scientific">Limnospira maxima CS-328</name>
    <dbReference type="NCBI Taxonomy" id="513049"/>
    <lineage>
        <taxon>Bacteria</taxon>
        <taxon>Bacillati</taxon>
        <taxon>Cyanobacteriota</taxon>
        <taxon>Cyanophyceae</taxon>
        <taxon>Oscillatoriophycideae</taxon>
        <taxon>Oscillatoriales</taxon>
        <taxon>Sirenicapillariaceae</taxon>
        <taxon>Limnospira</taxon>
    </lineage>
</organism>
<evidence type="ECO:0000313" key="1">
    <source>
        <dbReference type="EMBL" id="EDZ95590.1"/>
    </source>
</evidence>
<comment type="caution">
    <text evidence="1">The sequence shown here is derived from an EMBL/GenBank/DDBJ whole genome shotgun (WGS) entry which is preliminary data.</text>
</comment>
<dbReference type="SUPFAM" id="SSF143847">
    <property type="entry name" value="XisI-like"/>
    <property type="match status" value="1"/>
</dbReference>
<keyword evidence="2" id="KW-1185">Reference proteome</keyword>
<dbReference type="InterPro" id="IPR035943">
    <property type="entry name" value="XisI-like_sf"/>
</dbReference>
<dbReference type="Gene3D" id="3.30.310.110">
    <property type="entry name" value="XisI-like"/>
    <property type="match status" value="1"/>
</dbReference>
<proteinExistence type="predicted"/>
<reference evidence="1 2" key="1">
    <citation type="journal article" date="2011" name="Appl. Environ. Microbiol.">
        <title>Contribution of a Sodium Ion Gradient to Energy Conservation during Fermentation in the Cyanobacterium Arthrospira (Spirulina) maxima CS-328.</title>
        <authorList>
            <person name="Carrieri D."/>
            <person name="Ananyev G."/>
            <person name="Lenz O."/>
            <person name="Bryant D.A."/>
            <person name="Dismukes G.C."/>
        </authorList>
    </citation>
    <scope>NUCLEOTIDE SEQUENCE [LARGE SCALE GENOMIC DNA]</scope>
    <source>
        <strain evidence="1 2">CS-328</strain>
    </source>
</reference>
<sequence length="33" mass="3703">MAEDLVNLGVPKQDIVLGFYPPFMREMSDYAVG</sequence>
<dbReference type="Pfam" id="PF08869">
    <property type="entry name" value="XisI"/>
    <property type="match status" value="1"/>
</dbReference>
<accession>B5VYH0</accession>
<gene>
    <name evidence="1" type="ORF">AmaxDRAFT_1562</name>
</gene>
<dbReference type="AlphaFoldDB" id="B5VYH0"/>
<dbReference type="Proteomes" id="UP000004061">
    <property type="component" value="Unassembled WGS sequence"/>
</dbReference>
<dbReference type="EMBL" id="ABYK01000009">
    <property type="protein sequence ID" value="EDZ95590.1"/>
    <property type="molecule type" value="Genomic_DNA"/>
</dbReference>
<dbReference type="InterPro" id="IPR014968">
    <property type="entry name" value="XisI"/>
</dbReference>
<name>B5VYH0_LIMMA</name>
<protein>
    <submittedName>
        <fullName evidence="1">FdxN element excision controlling factor protein</fullName>
    </submittedName>
</protein>